<protein>
    <submittedName>
        <fullName evidence="1">Uncharacterized protein</fullName>
    </submittedName>
</protein>
<accession>A0ABR5VRC2</accession>
<organism evidence="1 2">
    <name type="scientific">Pseudoalteromonas agarivorans</name>
    <dbReference type="NCBI Taxonomy" id="176102"/>
    <lineage>
        <taxon>Bacteria</taxon>
        <taxon>Pseudomonadati</taxon>
        <taxon>Pseudomonadota</taxon>
        <taxon>Gammaproteobacteria</taxon>
        <taxon>Alteromonadales</taxon>
        <taxon>Pseudoalteromonadaceae</taxon>
        <taxon>Pseudoalteromonas</taxon>
    </lineage>
</organism>
<dbReference type="Proteomes" id="UP000075621">
    <property type="component" value="Unassembled WGS sequence"/>
</dbReference>
<name>A0ABR5VRC2_9GAMM</name>
<gene>
    <name evidence="1" type="ORF">A2I98_15295</name>
</gene>
<comment type="caution">
    <text evidence="1">The sequence shown here is derived from an EMBL/GenBank/DDBJ whole genome shotgun (WGS) entry which is preliminary data.</text>
</comment>
<evidence type="ECO:0000313" key="1">
    <source>
        <dbReference type="EMBL" id="KYL33105.1"/>
    </source>
</evidence>
<proteinExistence type="predicted"/>
<dbReference type="EMBL" id="LVCM01000017">
    <property type="protein sequence ID" value="KYL33105.1"/>
    <property type="molecule type" value="Genomic_DNA"/>
</dbReference>
<sequence length="61" mass="6626">MNVPRSLLSVILSLPIKSLGSVPASIYQILALSFTELIEQSEITILINMLGLLLNKLNCEG</sequence>
<reference evidence="1 2" key="1">
    <citation type="submission" date="2016-03" db="EMBL/GenBank/DDBJ databases">
        <authorList>
            <person name="Zhang H."/>
            <person name="Liu R."/>
            <person name="Wang M."/>
            <person name="Wang H."/>
            <person name="Wang L."/>
            <person name="Song L."/>
        </authorList>
    </citation>
    <scope>NUCLEOTIDE SEQUENCE [LARGE SCALE GENOMIC DNA]</scope>
    <source>
        <strain evidence="1 2">DSM 16098</strain>
    </source>
</reference>
<evidence type="ECO:0000313" key="2">
    <source>
        <dbReference type="Proteomes" id="UP000075621"/>
    </source>
</evidence>